<evidence type="ECO:0000313" key="4">
    <source>
        <dbReference type="EMBL" id="RZC36055.1"/>
    </source>
</evidence>
<keyword evidence="5" id="KW-1185">Reference proteome</keyword>
<keyword evidence="4" id="KW-0670">Pyruvate</keyword>
<evidence type="ECO:0000256" key="1">
    <source>
        <dbReference type="ARBA" id="ARBA00023002"/>
    </source>
</evidence>
<evidence type="ECO:0000256" key="2">
    <source>
        <dbReference type="ARBA" id="ARBA00023027"/>
    </source>
</evidence>
<dbReference type="SUPFAM" id="SSF51735">
    <property type="entry name" value="NAD(P)-binding Rossmann-fold domains"/>
    <property type="match status" value="1"/>
</dbReference>
<evidence type="ECO:0000259" key="3">
    <source>
        <dbReference type="Pfam" id="PF02826"/>
    </source>
</evidence>
<proteinExistence type="predicted"/>
<reference evidence="4 5" key="1">
    <citation type="submission" date="2017-03" db="EMBL/GenBank/DDBJ databases">
        <title>Genome of the blue death feigning beetle - Asbolus verrucosus.</title>
        <authorList>
            <person name="Rider S.D."/>
        </authorList>
    </citation>
    <scope>NUCLEOTIDE SEQUENCE [LARGE SCALE GENOMIC DNA]</scope>
    <source>
        <strain evidence="4">Butters</strain>
        <tissue evidence="4">Head and leg muscle</tissue>
    </source>
</reference>
<dbReference type="AlphaFoldDB" id="A0A482VT49"/>
<dbReference type="GO" id="GO:0016491">
    <property type="term" value="F:oxidoreductase activity"/>
    <property type="evidence" value="ECO:0007669"/>
    <property type="project" value="UniProtKB-KW"/>
</dbReference>
<dbReference type="InterPro" id="IPR036291">
    <property type="entry name" value="NAD(P)-bd_dom_sf"/>
</dbReference>
<dbReference type="OrthoDB" id="298012at2759"/>
<dbReference type="PANTHER" id="PTHR43333:SF1">
    <property type="entry name" value="D-ISOMER SPECIFIC 2-HYDROXYACID DEHYDROGENASE NAD-BINDING DOMAIN-CONTAINING PROTEIN"/>
    <property type="match status" value="1"/>
</dbReference>
<name>A0A482VT49_ASBVE</name>
<accession>A0A482VT49</accession>
<keyword evidence="1" id="KW-0560">Oxidoreductase</keyword>
<dbReference type="PANTHER" id="PTHR43333">
    <property type="entry name" value="2-HACID_DH_C DOMAIN-CONTAINING PROTEIN"/>
    <property type="match status" value="1"/>
</dbReference>
<gene>
    <name evidence="4" type="ORF">BDFB_001619</name>
</gene>
<keyword evidence="2" id="KW-0520">NAD</keyword>
<dbReference type="Pfam" id="PF02826">
    <property type="entry name" value="2-Hacid_dh_C"/>
    <property type="match status" value="1"/>
</dbReference>
<dbReference type="STRING" id="1661398.A0A482VT49"/>
<evidence type="ECO:0000313" key="5">
    <source>
        <dbReference type="Proteomes" id="UP000292052"/>
    </source>
</evidence>
<protein>
    <submittedName>
        <fullName evidence="4">Glyoxylate/hydroxypyruvate reductase A HPR2</fullName>
    </submittedName>
</protein>
<dbReference type="Gene3D" id="3.40.50.720">
    <property type="entry name" value="NAD(P)-binding Rossmann-like Domain"/>
    <property type="match status" value="2"/>
</dbReference>
<sequence>MTLTIPVLSKVPNLLKELVKVAPNVTFHEVADPERDPYFKKSEILICDFDLLGSYLYDLPNVKWIQGTWAGIDKLTPLVSKPPPYQITRFTGDHFGKIMGEYVVANIVNYERGFFDVKNSQQKSQWNREGKIFDYRVIFDLTVGILGVGNIGNRIGQILHFLGAKVMALGRRPVLPTDDEYSHISKYFTKDTLPQFLKECDYIVNVLPNTTETNNLLDGDVLKHCSDKQSIFINIGRSNILSETSLIRALNNRWLSAVILDVFDVEPLPESSPLWKMDRVFITPHVAGLSRAKDIAEQFSSNFALYKKNLPLSAVVDFTKGY</sequence>
<dbReference type="EMBL" id="QDEB01065640">
    <property type="protein sequence ID" value="RZC36055.1"/>
    <property type="molecule type" value="Genomic_DNA"/>
</dbReference>
<organism evidence="4 5">
    <name type="scientific">Asbolus verrucosus</name>
    <name type="common">Desert ironclad beetle</name>
    <dbReference type="NCBI Taxonomy" id="1661398"/>
    <lineage>
        <taxon>Eukaryota</taxon>
        <taxon>Metazoa</taxon>
        <taxon>Ecdysozoa</taxon>
        <taxon>Arthropoda</taxon>
        <taxon>Hexapoda</taxon>
        <taxon>Insecta</taxon>
        <taxon>Pterygota</taxon>
        <taxon>Neoptera</taxon>
        <taxon>Endopterygota</taxon>
        <taxon>Coleoptera</taxon>
        <taxon>Polyphaga</taxon>
        <taxon>Cucujiformia</taxon>
        <taxon>Tenebrionidae</taxon>
        <taxon>Pimeliinae</taxon>
        <taxon>Asbolus</taxon>
    </lineage>
</organism>
<dbReference type="CDD" id="cd05300">
    <property type="entry name" value="2-Hacid_dh_1"/>
    <property type="match status" value="1"/>
</dbReference>
<dbReference type="InterPro" id="IPR006140">
    <property type="entry name" value="D-isomer_DH_NAD-bd"/>
</dbReference>
<dbReference type="GO" id="GO:0051287">
    <property type="term" value="F:NAD binding"/>
    <property type="evidence" value="ECO:0007669"/>
    <property type="project" value="InterPro"/>
</dbReference>
<feature type="domain" description="D-isomer specific 2-hydroxyacid dehydrogenase NAD-binding" evidence="3">
    <location>
        <begin position="106"/>
        <end position="287"/>
    </location>
</feature>
<comment type="caution">
    <text evidence="4">The sequence shown here is derived from an EMBL/GenBank/DDBJ whole genome shotgun (WGS) entry which is preliminary data.</text>
</comment>
<dbReference type="Proteomes" id="UP000292052">
    <property type="component" value="Unassembled WGS sequence"/>
</dbReference>